<feature type="domain" description="4Fe-4S ferredoxin-type" evidence="4">
    <location>
        <begin position="529"/>
        <end position="558"/>
    </location>
</feature>
<keyword evidence="3" id="KW-0411">Iron-sulfur</keyword>
<dbReference type="InterPro" id="IPR017896">
    <property type="entry name" value="4Fe4S_Fe-S-bd"/>
</dbReference>
<organism evidence="5 6">
    <name type="scientific">Paludibaculum fermentans</name>
    <dbReference type="NCBI Taxonomy" id="1473598"/>
    <lineage>
        <taxon>Bacteria</taxon>
        <taxon>Pseudomonadati</taxon>
        <taxon>Acidobacteriota</taxon>
        <taxon>Terriglobia</taxon>
        <taxon>Bryobacterales</taxon>
        <taxon>Bryobacteraceae</taxon>
        <taxon>Paludibaculum</taxon>
    </lineage>
</organism>
<evidence type="ECO:0000313" key="6">
    <source>
        <dbReference type="Proteomes" id="UP000593892"/>
    </source>
</evidence>
<evidence type="ECO:0000256" key="1">
    <source>
        <dbReference type="ARBA" id="ARBA00022723"/>
    </source>
</evidence>
<evidence type="ECO:0000256" key="3">
    <source>
        <dbReference type="ARBA" id="ARBA00023014"/>
    </source>
</evidence>
<protein>
    <submittedName>
        <fullName evidence="5">FAD-dependent oxidoreductase</fullName>
    </submittedName>
</protein>
<dbReference type="SUPFAM" id="SSF51971">
    <property type="entry name" value="Nucleotide-binding domain"/>
    <property type="match status" value="2"/>
</dbReference>
<dbReference type="AlphaFoldDB" id="A0A7S7NWW7"/>
<dbReference type="PROSITE" id="PS51379">
    <property type="entry name" value="4FE4S_FER_2"/>
    <property type="match status" value="2"/>
</dbReference>
<evidence type="ECO:0000313" key="5">
    <source>
        <dbReference type="EMBL" id="QOY91306.1"/>
    </source>
</evidence>
<dbReference type="SUPFAM" id="SSF46548">
    <property type="entry name" value="alpha-helical ferredoxin"/>
    <property type="match status" value="2"/>
</dbReference>
<dbReference type="InterPro" id="IPR036188">
    <property type="entry name" value="FAD/NAD-bd_sf"/>
</dbReference>
<dbReference type="Pfam" id="PF13450">
    <property type="entry name" value="NAD_binding_8"/>
    <property type="match status" value="1"/>
</dbReference>
<dbReference type="GO" id="GO:0046872">
    <property type="term" value="F:metal ion binding"/>
    <property type="evidence" value="ECO:0007669"/>
    <property type="project" value="UniProtKB-KW"/>
</dbReference>
<reference evidence="5 6" key="1">
    <citation type="submission" date="2020-10" db="EMBL/GenBank/DDBJ databases">
        <title>Complete genome sequence of Paludibaculum fermentans P105T, a facultatively anaerobic acidobacterium capable of dissimilatory Fe(III) reduction.</title>
        <authorList>
            <person name="Dedysh S.N."/>
            <person name="Beletsky A.V."/>
            <person name="Kulichevskaya I.S."/>
            <person name="Mardanov A.V."/>
            <person name="Ravin N.V."/>
        </authorList>
    </citation>
    <scope>NUCLEOTIDE SEQUENCE [LARGE SCALE GENOMIC DNA]</scope>
    <source>
        <strain evidence="5 6">P105</strain>
    </source>
</reference>
<dbReference type="InterPro" id="IPR017900">
    <property type="entry name" value="4Fe4S_Fe_S_CS"/>
</dbReference>
<dbReference type="InterPro" id="IPR009051">
    <property type="entry name" value="Helical_ferredxn"/>
</dbReference>
<sequence>MNNGFYQIRVPDPTDYWVEMVKCRHACPVHTDACGYVNAIAEGRYEDGYRIARATNPFASICGRVCGAPCEANCRRGDLDEPVSIRALKRFVTTQFGPETGDYAMHRDACNKAMLPPNRGDYERIAVVGAGVSGLTVAHDLAQIGYKVTVFEADSEPGGMLTVGVPIFRLPRDLVRHEIQAILSLGVDLKCNMRLGRDFTIQSLRDDGFRAIFLGIGLPKGRRLQLPGGETEGVYDGMDFLRAFNAGTPLPLGKRIVVIGGGNVAYDVARSAVRPFEAMQKGEALAEMERGEQVAYDVARSALRMSGDKEVHVVCLESRAEMPADEIEVEEGAEEGIRLHNSRGPREVLSENGRVTGLRVVTCTSVFNTEGRFSPTFDEAQVEDIHADTVLFAIGQTSDLSFLAPEDGVESDRGLIKVNRETYQTTAPDVFACGDIAHGPRLFIDAIASAQIAARSMHDFLRGTRTDIALRKNWKPANYAMAEGWQRFERANPPALESSRRASSMEIVEEVYPEQEARHQAARCLRCNVNTIFDTSICVACNGCVDVCPENLIRLVGLSQLISDPNYLEMAADALLVPADQVKDLPAEELDALGGVMMKDETTCIRCAMCASRCPTHAITMKHFEFYRECVSVPTQNTKILYSR</sequence>
<dbReference type="Pfam" id="PF12838">
    <property type="entry name" value="Fer4_7"/>
    <property type="match status" value="1"/>
</dbReference>
<dbReference type="SUPFAM" id="SSF54862">
    <property type="entry name" value="4Fe-4S ferredoxins"/>
    <property type="match status" value="1"/>
</dbReference>
<dbReference type="Gene3D" id="3.50.50.60">
    <property type="entry name" value="FAD/NAD(P)-binding domain"/>
    <property type="match status" value="2"/>
</dbReference>
<dbReference type="PRINTS" id="PR00419">
    <property type="entry name" value="ADXRDTASE"/>
</dbReference>
<dbReference type="PANTHER" id="PTHR42783:SF3">
    <property type="entry name" value="GLUTAMATE SYNTHASE [NADPH] SMALL CHAIN-RELATED"/>
    <property type="match status" value="1"/>
</dbReference>
<evidence type="ECO:0000259" key="4">
    <source>
        <dbReference type="PROSITE" id="PS51379"/>
    </source>
</evidence>
<proteinExistence type="predicted"/>
<dbReference type="PROSITE" id="PS00198">
    <property type="entry name" value="4FE4S_FER_1"/>
    <property type="match status" value="1"/>
</dbReference>
<dbReference type="InterPro" id="IPR023753">
    <property type="entry name" value="FAD/NAD-binding_dom"/>
</dbReference>
<keyword evidence="6" id="KW-1185">Reference proteome</keyword>
<dbReference type="RefSeq" id="WP_194452960.1">
    <property type="nucleotide sequence ID" value="NZ_CP063849.1"/>
</dbReference>
<keyword evidence="2" id="KW-0408">Iron</keyword>
<dbReference type="Pfam" id="PF07992">
    <property type="entry name" value="Pyr_redox_2"/>
    <property type="match status" value="1"/>
</dbReference>
<dbReference type="Gene3D" id="3.30.70.20">
    <property type="match status" value="1"/>
</dbReference>
<keyword evidence="1" id="KW-0479">Metal-binding</keyword>
<dbReference type="PANTHER" id="PTHR42783">
    <property type="entry name" value="GLUTAMATE SYNTHASE [NADPH] SMALL CHAIN"/>
    <property type="match status" value="1"/>
</dbReference>
<dbReference type="Pfam" id="PF14691">
    <property type="entry name" value="Fer4_20"/>
    <property type="match status" value="1"/>
</dbReference>
<accession>A0A7S7NWW7</accession>
<dbReference type="KEGG" id="pfer:IRI77_15560"/>
<dbReference type="InterPro" id="IPR028261">
    <property type="entry name" value="DPD_II"/>
</dbReference>
<dbReference type="EMBL" id="CP063849">
    <property type="protein sequence ID" value="QOY91306.1"/>
    <property type="molecule type" value="Genomic_DNA"/>
</dbReference>
<feature type="domain" description="4Fe-4S ferredoxin-type" evidence="4">
    <location>
        <begin position="595"/>
        <end position="624"/>
    </location>
</feature>
<dbReference type="Proteomes" id="UP000593892">
    <property type="component" value="Chromosome"/>
</dbReference>
<dbReference type="GO" id="GO:0016491">
    <property type="term" value="F:oxidoreductase activity"/>
    <property type="evidence" value="ECO:0007669"/>
    <property type="project" value="InterPro"/>
</dbReference>
<evidence type="ECO:0000256" key="2">
    <source>
        <dbReference type="ARBA" id="ARBA00023004"/>
    </source>
</evidence>
<gene>
    <name evidence="5" type="ORF">IRI77_15560</name>
</gene>
<dbReference type="GO" id="GO:0051536">
    <property type="term" value="F:iron-sulfur cluster binding"/>
    <property type="evidence" value="ECO:0007669"/>
    <property type="project" value="UniProtKB-KW"/>
</dbReference>
<dbReference type="Gene3D" id="1.10.1060.10">
    <property type="entry name" value="Alpha-helical ferredoxin"/>
    <property type="match status" value="1"/>
</dbReference>
<name>A0A7S7NWW7_PALFE</name>